<organism evidence="3 4">
    <name type="scientific">Cellvibrio zantedeschiae</name>
    <dbReference type="NCBI Taxonomy" id="1237077"/>
    <lineage>
        <taxon>Bacteria</taxon>
        <taxon>Pseudomonadati</taxon>
        <taxon>Pseudomonadota</taxon>
        <taxon>Gammaproteobacteria</taxon>
        <taxon>Cellvibrionales</taxon>
        <taxon>Cellvibrionaceae</taxon>
        <taxon>Cellvibrio</taxon>
    </lineage>
</organism>
<dbReference type="Pfam" id="PF00059">
    <property type="entry name" value="Lectin_C"/>
    <property type="match status" value="1"/>
</dbReference>
<dbReference type="InterPro" id="IPR050111">
    <property type="entry name" value="C-type_lectin/snaclec_domain"/>
</dbReference>
<dbReference type="Pfam" id="PF07589">
    <property type="entry name" value="PEP-CTERM"/>
    <property type="match status" value="1"/>
</dbReference>
<feature type="chain" id="PRO_5046456745" description="C-type lectin domain-containing protein" evidence="1">
    <location>
        <begin position="23"/>
        <end position="179"/>
    </location>
</feature>
<evidence type="ECO:0000313" key="3">
    <source>
        <dbReference type="EMBL" id="GGY66653.1"/>
    </source>
</evidence>
<sequence>MKKLNILALTGVLALTASSANAISLVGSAFSFGGHDYTLISSDNWTNSEAFAVTQGGHLVAVNDINENNFIINTFGLQNSLWIGLYRTAPHASTWAWTNGDAVTFANWAGGEPNDAGTGEEYVHTYVSGLWNDLDDNNSYSGPKYGVLETVSTKVPEPSSVLMLLGGLLAMFGIRRQSK</sequence>
<dbReference type="InterPro" id="IPR016187">
    <property type="entry name" value="CTDL_fold"/>
</dbReference>
<gene>
    <name evidence="3" type="ORF">GCM10011613_08290</name>
</gene>
<dbReference type="InterPro" id="IPR013424">
    <property type="entry name" value="Ice-binding_C"/>
</dbReference>
<evidence type="ECO:0000259" key="2">
    <source>
        <dbReference type="PROSITE" id="PS50041"/>
    </source>
</evidence>
<dbReference type="PANTHER" id="PTHR22803">
    <property type="entry name" value="MANNOSE, PHOSPHOLIPASE, LECTIN RECEPTOR RELATED"/>
    <property type="match status" value="1"/>
</dbReference>
<comment type="caution">
    <text evidence="3">The sequence shown here is derived from an EMBL/GenBank/DDBJ whole genome shotgun (WGS) entry which is preliminary data.</text>
</comment>
<dbReference type="PROSITE" id="PS50041">
    <property type="entry name" value="C_TYPE_LECTIN_2"/>
    <property type="match status" value="1"/>
</dbReference>
<accession>A0ABQ3AWQ6</accession>
<keyword evidence="4" id="KW-1185">Reference proteome</keyword>
<dbReference type="NCBIfam" id="TIGR02595">
    <property type="entry name" value="PEP_CTERM"/>
    <property type="match status" value="1"/>
</dbReference>
<keyword evidence="1" id="KW-0732">Signal</keyword>
<evidence type="ECO:0000313" key="4">
    <source>
        <dbReference type="Proteomes" id="UP000619761"/>
    </source>
</evidence>
<name>A0ABQ3AWQ6_9GAMM</name>
<feature type="signal peptide" evidence="1">
    <location>
        <begin position="1"/>
        <end position="22"/>
    </location>
</feature>
<dbReference type="InterPro" id="IPR001304">
    <property type="entry name" value="C-type_lectin-like"/>
</dbReference>
<evidence type="ECO:0000256" key="1">
    <source>
        <dbReference type="SAM" id="SignalP"/>
    </source>
</evidence>
<dbReference type="SMART" id="SM00034">
    <property type="entry name" value="CLECT"/>
    <property type="match status" value="1"/>
</dbReference>
<dbReference type="InterPro" id="IPR016186">
    <property type="entry name" value="C-type_lectin-like/link_sf"/>
</dbReference>
<dbReference type="RefSeq" id="WP_189416262.1">
    <property type="nucleotide sequence ID" value="NZ_BMYZ01000001.1"/>
</dbReference>
<dbReference type="SUPFAM" id="SSF56436">
    <property type="entry name" value="C-type lectin-like"/>
    <property type="match status" value="1"/>
</dbReference>
<dbReference type="Gene3D" id="3.10.100.10">
    <property type="entry name" value="Mannose-Binding Protein A, subunit A"/>
    <property type="match status" value="1"/>
</dbReference>
<proteinExistence type="predicted"/>
<reference evidence="4" key="1">
    <citation type="journal article" date="2019" name="Int. J. Syst. Evol. Microbiol.">
        <title>The Global Catalogue of Microorganisms (GCM) 10K type strain sequencing project: providing services to taxonomists for standard genome sequencing and annotation.</title>
        <authorList>
            <consortium name="The Broad Institute Genomics Platform"/>
            <consortium name="The Broad Institute Genome Sequencing Center for Infectious Disease"/>
            <person name="Wu L."/>
            <person name="Ma J."/>
        </authorList>
    </citation>
    <scope>NUCLEOTIDE SEQUENCE [LARGE SCALE GENOMIC DNA]</scope>
    <source>
        <strain evidence="4">KCTC 32239</strain>
    </source>
</reference>
<dbReference type="Proteomes" id="UP000619761">
    <property type="component" value="Unassembled WGS sequence"/>
</dbReference>
<dbReference type="EMBL" id="BMYZ01000001">
    <property type="protein sequence ID" value="GGY66653.1"/>
    <property type="molecule type" value="Genomic_DNA"/>
</dbReference>
<feature type="domain" description="C-type lectin" evidence="2">
    <location>
        <begin position="32"/>
        <end position="133"/>
    </location>
</feature>
<protein>
    <recommendedName>
        <fullName evidence="2">C-type lectin domain-containing protein</fullName>
    </recommendedName>
</protein>